<comment type="subcellular location">
    <subcellularLocation>
        <location evidence="1">Mitochondrion</location>
    </subcellularLocation>
</comment>
<dbReference type="PANTHER" id="PTHR13359">
    <property type="entry name" value="39S RIBOSOMAL PROTEIN L40, MITOCHONDRIAL"/>
    <property type="match status" value="1"/>
</dbReference>
<evidence type="ECO:0000256" key="2">
    <source>
        <dbReference type="ARBA" id="ARBA00009360"/>
    </source>
</evidence>
<dbReference type="FunFam" id="6.10.250.3440:FF:000001">
    <property type="entry name" value="Mitochondrial ribosomal protein L40"/>
    <property type="match status" value="1"/>
</dbReference>
<keyword evidence="10" id="KW-1185">Reference proteome</keyword>
<dbReference type="AlphaFoldDB" id="A0A7R9BIN8"/>
<dbReference type="InterPro" id="IPR019192">
    <property type="entry name" value="Ribosomal_mL40"/>
</dbReference>
<evidence type="ECO:0000256" key="6">
    <source>
        <dbReference type="ARBA" id="ARBA00023274"/>
    </source>
</evidence>
<evidence type="ECO:0000256" key="1">
    <source>
        <dbReference type="ARBA" id="ARBA00004173"/>
    </source>
</evidence>
<keyword evidence="4" id="KW-0689">Ribosomal protein</keyword>
<dbReference type="Gene3D" id="6.10.250.3440">
    <property type="match status" value="1"/>
</dbReference>
<dbReference type="Pfam" id="PF09812">
    <property type="entry name" value="MRP-L28"/>
    <property type="match status" value="1"/>
</dbReference>
<dbReference type="PANTHER" id="PTHR13359:SF2">
    <property type="entry name" value="LARGE RIBOSOMAL SUBUNIT PROTEIN ML40"/>
    <property type="match status" value="1"/>
</dbReference>
<evidence type="ECO:0000256" key="4">
    <source>
        <dbReference type="ARBA" id="ARBA00022980"/>
    </source>
</evidence>
<dbReference type="GO" id="GO:0005762">
    <property type="term" value="C:mitochondrial large ribosomal subunit"/>
    <property type="evidence" value="ECO:0007669"/>
    <property type="project" value="InterPro"/>
</dbReference>
<accession>A0A7R9BIN8</accession>
<reference evidence="9" key="1">
    <citation type="submission" date="2020-11" db="EMBL/GenBank/DDBJ databases">
        <authorList>
            <person name="Tran Van P."/>
        </authorList>
    </citation>
    <scope>NUCLEOTIDE SEQUENCE</scope>
</reference>
<evidence type="ECO:0000256" key="3">
    <source>
        <dbReference type="ARBA" id="ARBA00022946"/>
    </source>
</evidence>
<evidence type="ECO:0000256" key="8">
    <source>
        <dbReference type="ARBA" id="ARBA00083752"/>
    </source>
</evidence>
<dbReference type="OrthoDB" id="5977625at2759"/>
<gene>
    <name evidence="9" type="ORF">NMOB1V02_LOCUS2331</name>
</gene>
<keyword evidence="3" id="KW-0809">Transit peptide</keyword>
<evidence type="ECO:0000256" key="5">
    <source>
        <dbReference type="ARBA" id="ARBA00023128"/>
    </source>
</evidence>
<dbReference type="Proteomes" id="UP000678499">
    <property type="component" value="Unassembled WGS sequence"/>
</dbReference>
<proteinExistence type="inferred from homology"/>
<evidence type="ECO:0000313" key="9">
    <source>
        <dbReference type="EMBL" id="CAD7274500.1"/>
    </source>
</evidence>
<evidence type="ECO:0000313" key="10">
    <source>
        <dbReference type="Proteomes" id="UP000678499"/>
    </source>
</evidence>
<sequence>MFRSLINAAKVARPESLSLVGAFRALHVSPVVMAEPMKKKKRLDPAIVRAREERKKKKLEKAIRKLEKHAKQLKPIEEMEVPYRLRTEIPMRTRKLPPMTAEELENRIETLKEWARHRGKVAIAEASWIEKMVQAQDKALQELRKESEELYQAAIQIDPELLPYRTKGCVESAPISNYEPADGYIHDVSRKWTS</sequence>
<dbReference type="InterPro" id="IPR039145">
    <property type="entry name" value="Ribosomal_mL40_metazoa/plant"/>
</dbReference>
<protein>
    <recommendedName>
        <fullName evidence="7">Large ribosomal subunit protein mL40</fullName>
    </recommendedName>
    <alternativeName>
        <fullName evidence="8">39S ribosomal protein L40, mitochondrial</fullName>
    </alternativeName>
</protein>
<dbReference type="EMBL" id="OA882296">
    <property type="protein sequence ID" value="CAD7274500.1"/>
    <property type="molecule type" value="Genomic_DNA"/>
</dbReference>
<organism evidence="9">
    <name type="scientific">Notodromas monacha</name>
    <dbReference type="NCBI Taxonomy" id="399045"/>
    <lineage>
        <taxon>Eukaryota</taxon>
        <taxon>Metazoa</taxon>
        <taxon>Ecdysozoa</taxon>
        <taxon>Arthropoda</taxon>
        <taxon>Crustacea</taxon>
        <taxon>Oligostraca</taxon>
        <taxon>Ostracoda</taxon>
        <taxon>Podocopa</taxon>
        <taxon>Podocopida</taxon>
        <taxon>Cypridocopina</taxon>
        <taxon>Cypridoidea</taxon>
        <taxon>Cyprididae</taxon>
        <taxon>Notodromas</taxon>
    </lineage>
</organism>
<dbReference type="EMBL" id="CAJPEX010000259">
    <property type="protein sequence ID" value="CAG0914652.1"/>
    <property type="molecule type" value="Genomic_DNA"/>
</dbReference>
<name>A0A7R9BIN8_9CRUS</name>
<keyword evidence="5" id="KW-0496">Mitochondrion</keyword>
<evidence type="ECO:0000256" key="7">
    <source>
        <dbReference type="ARBA" id="ARBA00035192"/>
    </source>
</evidence>
<comment type="similarity">
    <text evidence="2">Belongs to the mitochondrion-specific ribosomal protein mL40 family.</text>
</comment>
<keyword evidence="6" id="KW-0687">Ribonucleoprotein</keyword>